<dbReference type="GO" id="GO:0006366">
    <property type="term" value="P:transcription by RNA polymerase II"/>
    <property type="evidence" value="ECO:0007669"/>
    <property type="project" value="InterPro"/>
</dbReference>
<keyword evidence="2" id="KW-0805">Transcription regulation</keyword>
<dbReference type="Proteomes" id="UP000192596">
    <property type="component" value="Unassembled WGS sequence"/>
</dbReference>
<dbReference type="InParanoid" id="A0A1V8SIT0"/>
<keyword evidence="4" id="KW-0539">Nucleus</keyword>
<evidence type="ECO:0000256" key="4">
    <source>
        <dbReference type="ARBA" id="ARBA00023242"/>
    </source>
</evidence>
<feature type="compositionally biased region" description="Basic and acidic residues" evidence="5">
    <location>
        <begin position="127"/>
        <end position="145"/>
    </location>
</feature>
<evidence type="ECO:0000313" key="7">
    <source>
        <dbReference type="Proteomes" id="UP000192596"/>
    </source>
</evidence>
<evidence type="ECO:0000256" key="2">
    <source>
        <dbReference type="ARBA" id="ARBA00023015"/>
    </source>
</evidence>
<dbReference type="GO" id="GO:0005634">
    <property type="term" value="C:nucleus"/>
    <property type="evidence" value="ECO:0007669"/>
    <property type="project" value="UniProtKB-SubCell"/>
</dbReference>
<sequence>MTEPRARIRTKGQFFATDDPMAQPDLHKSVQSLLTSAQSPTPHLASALACLDDILTTFVIETCHYAALSASYSRRQKIKAEDCKFALRHDKVLLGRVGENAWKEKKVKDDKKSAGFDSIMEEAHGLRELAKGDVEGQGREADGRGVKKRRRGRKRGGKGGSTVEGR</sequence>
<comment type="subcellular location">
    <subcellularLocation>
        <location evidence="1">Nucleus</location>
    </subcellularLocation>
</comment>
<dbReference type="InterPro" id="IPR009072">
    <property type="entry name" value="Histone-fold"/>
</dbReference>
<feature type="region of interest" description="Disordered" evidence="5">
    <location>
        <begin position="127"/>
        <end position="166"/>
    </location>
</feature>
<dbReference type="FunCoup" id="A0A1V8SIT0">
    <property type="interactions" value="682"/>
</dbReference>
<dbReference type="AlphaFoldDB" id="A0A1V8SIT0"/>
<protein>
    <recommendedName>
        <fullName evidence="8">Transcription initiation factor TFIID subunit 13</fullName>
    </recommendedName>
</protein>
<comment type="caution">
    <text evidence="6">The sequence shown here is derived from an EMBL/GenBank/DDBJ whole genome shotgun (WGS) entry which is preliminary data.</text>
</comment>
<name>A0A1V8SIT0_9PEZI</name>
<keyword evidence="7" id="KW-1185">Reference proteome</keyword>
<evidence type="ECO:0000256" key="1">
    <source>
        <dbReference type="ARBA" id="ARBA00004123"/>
    </source>
</evidence>
<dbReference type="STRING" id="1507870.A0A1V8SIT0"/>
<dbReference type="EMBL" id="NAJO01000042">
    <property type="protein sequence ID" value="OQN98999.1"/>
    <property type="molecule type" value="Genomic_DNA"/>
</dbReference>
<gene>
    <name evidence="6" type="ORF">B0A48_14860</name>
</gene>
<feature type="compositionally biased region" description="Basic residues" evidence="5">
    <location>
        <begin position="146"/>
        <end position="157"/>
    </location>
</feature>
<evidence type="ECO:0008006" key="8">
    <source>
        <dbReference type="Google" id="ProtNLM"/>
    </source>
</evidence>
<dbReference type="GO" id="GO:0046982">
    <property type="term" value="F:protein heterodimerization activity"/>
    <property type="evidence" value="ECO:0007669"/>
    <property type="project" value="InterPro"/>
</dbReference>
<evidence type="ECO:0000256" key="3">
    <source>
        <dbReference type="ARBA" id="ARBA00023163"/>
    </source>
</evidence>
<proteinExistence type="predicted"/>
<evidence type="ECO:0000313" key="6">
    <source>
        <dbReference type="EMBL" id="OQN98999.1"/>
    </source>
</evidence>
<keyword evidence="3" id="KW-0804">Transcription</keyword>
<accession>A0A1V8SIT0</accession>
<dbReference type="OrthoDB" id="10266074at2759"/>
<evidence type="ECO:0000256" key="5">
    <source>
        <dbReference type="SAM" id="MobiDB-lite"/>
    </source>
</evidence>
<organism evidence="6 7">
    <name type="scientific">Cryoendolithus antarcticus</name>
    <dbReference type="NCBI Taxonomy" id="1507870"/>
    <lineage>
        <taxon>Eukaryota</taxon>
        <taxon>Fungi</taxon>
        <taxon>Dikarya</taxon>
        <taxon>Ascomycota</taxon>
        <taxon>Pezizomycotina</taxon>
        <taxon>Dothideomycetes</taxon>
        <taxon>Dothideomycetidae</taxon>
        <taxon>Cladosporiales</taxon>
        <taxon>Cladosporiaceae</taxon>
        <taxon>Cryoendolithus</taxon>
    </lineage>
</organism>
<reference evidence="7" key="1">
    <citation type="submission" date="2017-03" db="EMBL/GenBank/DDBJ databases">
        <title>Genomes of endolithic fungi from Antarctica.</title>
        <authorList>
            <person name="Coleine C."/>
            <person name="Masonjones S."/>
            <person name="Stajich J.E."/>
        </authorList>
    </citation>
    <scope>NUCLEOTIDE SEQUENCE [LARGE SCALE GENOMIC DNA]</scope>
    <source>
        <strain evidence="7">CCFEE 5527</strain>
    </source>
</reference>
<dbReference type="SUPFAM" id="SSF47113">
    <property type="entry name" value="Histone-fold"/>
    <property type="match status" value="1"/>
</dbReference>
<dbReference type="InterPro" id="IPR003195">
    <property type="entry name" value="TFIID_TAF13"/>
</dbReference>
<dbReference type="Pfam" id="PF02269">
    <property type="entry name" value="TFIID-18kDa"/>
    <property type="match status" value="1"/>
</dbReference>